<dbReference type="GO" id="GO:0006338">
    <property type="term" value="P:chromatin remodeling"/>
    <property type="evidence" value="ECO:0007669"/>
    <property type="project" value="UniProtKB-ARBA"/>
</dbReference>
<comment type="subcellular location">
    <subcellularLocation>
        <location evidence="1">Nucleus</location>
    </subcellularLocation>
</comment>
<keyword evidence="6" id="KW-1185">Reference proteome</keyword>
<dbReference type="InterPro" id="IPR016197">
    <property type="entry name" value="Chromo-like_dom_sf"/>
</dbReference>
<dbReference type="EMBL" id="GL945486">
    <property type="protein sequence ID" value="EGN95097.1"/>
    <property type="molecule type" value="Genomic_DNA"/>
</dbReference>
<dbReference type="Gene3D" id="2.40.50.40">
    <property type="match status" value="2"/>
</dbReference>
<dbReference type="FunCoup" id="F8Q942">
    <property type="interactions" value="9"/>
</dbReference>
<dbReference type="SMART" id="SM00300">
    <property type="entry name" value="ChSh"/>
    <property type="match status" value="1"/>
</dbReference>
<organism evidence="6">
    <name type="scientific">Serpula lacrymans var. lacrymans (strain S7.3)</name>
    <name type="common">Dry rot fungus</name>
    <dbReference type="NCBI Taxonomy" id="936435"/>
    <lineage>
        <taxon>Eukaryota</taxon>
        <taxon>Fungi</taxon>
        <taxon>Dikarya</taxon>
        <taxon>Basidiomycota</taxon>
        <taxon>Agaricomycotina</taxon>
        <taxon>Agaricomycetes</taxon>
        <taxon>Agaricomycetidae</taxon>
        <taxon>Boletales</taxon>
        <taxon>Coniophorineae</taxon>
        <taxon>Serpulaceae</taxon>
        <taxon>Serpula</taxon>
    </lineage>
</organism>
<dbReference type="Pfam" id="PF01393">
    <property type="entry name" value="Chromo_shadow"/>
    <property type="match status" value="1"/>
</dbReference>
<evidence type="ECO:0000313" key="6">
    <source>
        <dbReference type="Proteomes" id="UP000008063"/>
    </source>
</evidence>
<dbReference type="PROSITE" id="PS50013">
    <property type="entry name" value="CHROMO_2"/>
    <property type="match status" value="1"/>
</dbReference>
<feature type="region of interest" description="Disordered" evidence="3">
    <location>
        <begin position="1"/>
        <end position="69"/>
    </location>
</feature>
<evidence type="ECO:0000256" key="2">
    <source>
        <dbReference type="ARBA" id="ARBA00023242"/>
    </source>
</evidence>
<protein>
    <recommendedName>
        <fullName evidence="4">Chromo domain-containing protein</fullName>
    </recommendedName>
</protein>
<feature type="region of interest" description="Disordered" evidence="3">
    <location>
        <begin position="112"/>
        <end position="177"/>
    </location>
</feature>
<dbReference type="InterPro" id="IPR051219">
    <property type="entry name" value="Heterochromatin_chromo-domain"/>
</dbReference>
<sequence length="258" mass="29501">MPAASDAVTSDGEGDKIHAGSTNKKYSAKKNRRESAGAEEQVEEQANDEEEGDEEEEEEEFEIEAIIEAKRGTFANGRYGYLVKWKNYGPEHNSWVDEQDAGNAEDLIEEYWRKHKKDKKAPRKSIEKTRRKSSVRDDSAETGSASKKRARSQKSAKEANGTTKKAKKETVTGEDADDMVLGNMGKYMQAPNWEHLIETVDTIERDDESNELYVYFTLKKGGERIRETSKLCGERFPQKLLRFYESNLRWKAGDDRNQ</sequence>
<dbReference type="InterPro" id="IPR023780">
    <property type="entry name" value="Chromo_domain"/>
</dbReference>
<gene>
    <name evidence="5" type="ORF">SERLA73DRAFT_77108</name>
</gene>
<keyword evidence="2" id="KW-0539">Nucleus</keyword>
<evidence type="ECO:0000256" key="1">
    <source>
        <dbReference type="ARBA" id="ARBA00004123"/>
    </source>
</evidence>
<feature type="compositionally biased region" description="Basic residues" evidence="3">
    <location>
        <begin position="113"/>
        <end position="123"/>
    </location>
</feature>
<dbReference type="GO" id="GO:0005634">
    <property type="term" value="C:nucleus"/>
    <property type="evidence" value="ECO:0007669"/>
    <property type="project" value="UniProtKB-SubCell"/>
</dbReference>
<evidence type="ECO:0000313" key="5">
    <source>
        <dbReference type="EMBL" id="EGN95097.1"/>
    </source>
</evidence>
<accession>F8Q942</accession>
<reference evidence="6" key="1">
    <citation type="journal article" date="2011" name="Science">
        <title>The plant cell wall-decomposing machinery underlies the functional diversity of forest fungi.</title>
        <authorList>
            <person name="Eastwood D.C."/>
            <person name="Floudas D."/>
            <person name="Binder M."/>
            <person name="Majcherczyk A."/>
            <person name="Schneider P."/>
            <person name="Aerts A."/>
            <person name="Asiegbu F.O."/>
            <person name="Baker S.E."/>
            <person name="Barry K."/>
            <person name="Bendiksby M."/>
            <person name="Blumentritt M."/>
            <person name="Coutinho P.M."/>
            <person name="Cullen D."/>
            <person name="de Vries R.P."/>
            <person name="Gathman A."/>
            <person name="Goodell B."/>
            <person name="Henrissat B."/>
            <person name="Ihrmark K."/>
            <person name="Kauserud H."/>
            <person name="Kohler A."/>
            <person name="LaButti K."/>
            <person name="Lapidus A."/>
            <person name="Lavin J.L."/>
            <person name="Lee Y.-H."/>
            <person name="Lindquist E."/>
            <person name="Lilly W."/>
            <person name="Lucas S."/>
            <person name="Morin E."/>
            <person name="Murat C."/>
            <person name="Oguiza J.A."/>
            <person name="Park J."/>
            <person name="Pisabarro A.G."/>
            <person name="Riley R."/>
            <person name="Rosling A."/>
            <person name="Salamov A."/>
            <person name="Schmidt O."/>
            <person name="Schmutz J."/>
            <person name="Skrede I."/>
            <person name="Stenlid J."/>
            <person name="Wiebenga A."/>
            <person name="Xie X."/>
            <person name="Kuees U."/>
            <person name="Hibbett D.S."/>
            <person name="Hoffmeister D."/>
            <person name="Hoegberg N."/>
            <person name="Martin F."/>
            <person name="Grigoriev I.V."/>
            <person name="Watkinson S.C."/>
        </authorList>
    </citation>
    <scope>NUCLEOTIDE SEQUENCE [LARGE SCALE GENOMIC DNA]</scope>
    <source>
        <strain evidence="6">strain S7.3</strain>
    </source>
</reference>
<dbReference type="HOGENOM" id="CLU_045874_5_0_1"/>
<dbReference type="OMA" id="IDAYWKR"/>
<dbReference type="InParanoid" id="F8Q942"/>
<dbReference type="STRING" id="936435.F8Q942"/>
<feature type="compositionally biased region" description="Acidic residues" evidence="3">
    <location>
        <begin position="40"/>
        <end position="65"/>
    </location>
</feature>
<dbReference type="InterPro" id="IPR000953">
    <property type="entry name" value="Chromo/chromo_shadow_dom"/>
</dbReference>
<dbReference type="Proteomes" id="UP000008063">
    <property type="component" value="Unassembled WGS sequence"/>
</dbReference>
<evidence type="ECO:0000256" key="3">
    <source>
        <dbReference type="SAM" id="MobiDB-lite"/>
    </source>
</evidence>
<dbReference type="PANTHER" id="PTHR22812">
    <property type="entry name" value="CHROMOBOX PROTEIN"/>
    <property type="match status" value="1"/>
</dbReference>
<dbReference type="Pfam" id="PF00385">
    <property type="entry name" value="Chromo"/>
    <property type="match status" value="1"/>
</dbReference>
<dbReference type="InterPro" id="IPR008251">
    <property type="entry name" value="Chromo_shadow_dom"/>
</dbReference>
<proteinExistence type="predicted"/>
<dbReference type="OrthoDB" id="433924at2759"/>
<feature type="compositionally biased region" description="Basic and acidic residues" evidence="3">
    <location>
        <begin position="124"/>
        <end position="139"/>
    </location>
</feature>
<name>F8Q942_SERL3</name>
<dbReference type="SMART" id="SM00298">
    <property type="entry name" value="CHROMO"/>
    <property type="match status" value="1"/>
</dbReference>
<feature type="domain" description="Chromo" evidence="4">
    <location>
        <begin position="61"/>
        <end position="123"/>
    </location>
</feature>
<dbReference type="AlphaFoldDB" id="F8Q942"/>
<evidence type="ECO:0000259" key="4">
    <source>
        <dbReference type="PROSITE" id="PS50013"/>
    </source>
</evidence>
<dbReference type="SUPFAM" id="SSF54160">
    <property type="entry name" value="Chromo domain-like"/>
    <property type="match status" value="2"/>
</dbReference>